<accession>X1LWW8</accession>
<proteinExistence type="predicted"/>
<protein>
    <submittedName>
        <fullName evidence="1">Uncharacterized protein</fullName>
    </submittedName>
</protein>
<dbReference type="EMBL" id="BARV01013526">
    <property type="protein sequence ID" value="GAI23538.1"/>
    <property type="molecule type" value="Genomic_DNA"/>
</dbReference>
<comment type="caution">
    <text evidence="1">The sequence shown here is derived from an EMBL/GenBank/DDBJ whole genome shotgun (WGS) entry which is preliminary data.</text>
</comment>
<sequence length="51" mass="5214">MKIASPILTMETMNRRSSKMGGSVAPILKGMASRAAVAKLAEGPAIDGKGI</sequence>
<reference evidence="1" key="1">
    <citation type="journal article" date="2014" name="Front. Microbiol.">
        <title>High frequency of phylogenetically diverse reductive dehalogenase-homologous genes in deep subseafloor sedimentary metagenomes.</title>
        <authorList>
            <person name="Kawai M."/>
            <person name="Futagami T."/>
            <person name="Toyoda A."/>
            <person name="Takaki Y."/>
            <person name="Nishi S."/>
            <person name="Hori S."/>
            <person name="Arai W."/>
            <person name="Tsubouchi T."/>
            <person name="Morono Y."/>
            <person name="Uchiyama I."/>
            <person name="Ito T."/>
            <person name="Fujiyama A."/>
            <person name="Inagaki F."/>
            <person name="Takami H."/>
        </authorList>
    </citation>
    <scope>NUCLEOTIDE SEQUENCE</scope>
    <source>
        <strain evidence="1">Expedition CK06-06</strain>
    </source>
</reference>
<gene>
    <name evidence="1" type="ORF">S06H3_24361</name>
</gene>
<name>X1LWW8_9ZZZZ</name>
<dbReference type="AlphaFoldDB" id="X1LWW8"/>
<organism evidence="1">
    <name type="scientific">marine sediment metagenome</name>
    <dbReference type="NCBI Taxonomy" id="412755"/>
    <lineage>
        <taxon>unclassified sequences</taxon>
        <taxon>metagenomes</taxon>
        <taxon>ecological metagenomes</taxon>
    </lineage>
</organism>
<evidence type="ECO:0000313" key="1">
    <source>
        <dbReference type="EMBL" id="GAI23538.1"/>
    </source>
</evidence>